<keyword evidence="1" id="KW-0812">Transmembrane</keyword>
<keyword evidence="1" id="KW-0472">Membrane</keyword>
<reference evidence="2 3" key="1">
    <citation type="journal article" date="2015" name="Genome Announc.">
        <title>Complete Genome Sequence of the Novel Leech Symbiont Mucinivorans hirudinis M3T.</title>
        <authorList>
            <person name="Nelson M.C."/>
            <person name="Bomar L."/>
            <person name="Graf J."/>
        </authorList>
    </citation>
    <scope>NUCLEOTIDE SEQUENCE [LARGE SCALE GENOMIC DNA]</scope>
    <source>
        <strain evidence="3">M3</strain>
    </source>
</reference>
<feature type="transmembrane region" description="Helical" evidence="1">
    <location>
        <begin position="6"/>
        <end position="23"/>
    </location>
</feature>
<dbReference type="Proteomes" id="UP000027616">
    <property type="component" value="Chromosome I"/>
</dbReference>
<gene>
    <name evidence="2" type="ORF">BN938_2183</name>
</gene>
<protein>
    <submittedName>
        <fullName evidence="2">Uncharacterized protein</fullName>
    </submittedName>
</protein>
<accession>A0A060R9F9</accession>
<keyword evidence="3" id="KW-1185">Reference proteome</keyword>
<sequence>MIVAPMINNIFFIFLFLVVNTVLDIHHKTKKTTTPPAGFH</sequence>
<dbReference type="STRING" id="1433126.BN938_2183"/>
<proteinExistence type="predicted"/>
<dbReference type="AlphaFoldDB" id="A0A060R9F9"/>
<keyword evidence="1" id="KW-1133">Transmembrane helix</keyword>
<evidence type="ECO:0000313" key="3">
    <source>
        <dbReference type="Proteomes" id="UP000027616"/>
    </source>
</evidence>
<name>A0A060R9F9_9BACT</name>
<evidence type="ECO:0000313" key="2">
    <source>
        <dbReference type="EMBL" id="CDN32256.1"/>
    </source>
</evidence>
<organism evidence="2 3">
    <name type="scientific">Mucinivorans hirudinis</name>
    <dbReference type="NCBI Taxonomy" id="1433126"/>
    <lineage>
        <taxon>Bacteria</taxon>
        <taxon>Pseudomonadati</taxon>
        <taxon>Bacteroidota</taxon>
        <taxon>Bacteroidia</taxon>
        <taxon>Bacteroidales</taxon>
        <taxon>Rikenellaceae</taxon>
        <taxon>Mucinivorans</taxon>
    </lineage>
</organism>
<dbReference type="KEGG" id="rbc:BN938_2183"/>
<dbReference type="EMBL" id="HG934468">
    <property type="protein sequence ID" value="CDN32256.1"/>
    <property type="molecule type" value="Genomic_DNA"/>
</dbReference>
<dbReference type="HOGENOM" id="CLU_3292622_0_0_10"/>
<evidence type="ECO:0000256" key="1">
    <source>
        <dbReference type="SAM" id="Phobius"/>
    </source>
</evidence>